<dbReference type="Gene3D" id="3.30.160.60">
    <property type="entry name" value="Classic Zinc Finger"/>
    <property type="match status" value="2"/>
</dbReference>
<feature type="compositionally biased region" description="Basic residues" evidence="2">
    <location>
        <begin position="1"/>
        <end position="16"/>
    </location>
</feature>
<feature type="domain" description="C2H2-type" evidence="3">
    <location>
        <begin position="629"/>
        <end position="651"/>
    </location>
</feature>
<dbReference type="GeneID" id="105266807"/>
<dbReference type="InterPro" id="IPR013087">
    <property type="entry name" value="Znf_C2H2_type"/>
</dbReference>
<feature type="compositionally biased region" description="Polar residues" evidence="2">
    <location>
        <begin position="824"/>
        <end position="844"/>
    </location>
</feature>
<evidence type="ECO:0000313" key="6">
    <source>
        <dbReference type="Proteomes" id="UP000694866"/>
    </source>
</evidence>
<dbReference type="RefSeq" id="XP_011303534.1">
    <property type="nucleotide sequence ID" value="XM_011305232.1"/>
</dbReference>
<feature type="region of interest" description="Disordered" evidence="2">
    <location>
        <begin position="742"/>
        <end position="782"/>
    </location>
</feature>
<feature type="compositionally biased region" description="Low complexity" evidence="2">
    <location>
        <begin position="796"/>
        <end position="810"/>
    </location>
</feature>
<keyword evidence="1" id="KW-0863">Zinc-finger</keyword>
<evidence type="ECO:0000256" key="2">
    <source>
        <dbReference type="SAM" id="MobiDB-lite"/>
    </source>
</evidence>
<keyword evidence="1" id="KW-0479">Metal-binding</keyword>
<feature type="region of interest" description="Disordered" evidence="2">
    <location>
        <begin position="1"/>
        <end position="35"/>
    </location>
</feature>
<feature type="region of interest" description="Disordered" evidence="2">
    <location>
        <begin position="114"/>
        <end position="154"/>
    </location>
</feature>
<dbReference type="PROSITE" id="PS50157">
    <property type="entry name" value="ZINC_FINGER_C2H2_2"/>
    <property type="match status" value="2"/>
</dbReference>
<protein>
    <submittedName>
        <fullName evidence="4">Znf800_0 protein</fullName>
    </submittedName>
    <submittedName>
        <fullName evidence="5">Znf800_1 protein</fullName>
    </submittedName>
</protein>
<feature type="domain" description="C2H2-type" evidence="3">
    <location>
        <begin position="275"/>
        <end position="303"/>
    </location>
</feature>
<dbReference type="SUPFAM" id="SSF57667">
    <property type="entry name" value="beta-beta-alpha zinc fingers"/>
    <property type="match status" value="2"/>
</dbReference>
<accession>A0A0C9RTJ5</accession>
<dbReference type="InterPro" id="IPR039149">
    <property type="entry name" value="ZNF800"/>
</dbReference>
<dbReference type="Proteomes" id="UP000694866">
    <property type="component" value="Unplaced"/>
</dbReference>
<dbReference type="PANTHER" id="PTHR21020">
    <property type="entry name" value="ZINC FINGER PROTEIN 800"/>
    <property type="match status" value="1"/>
</dbReference>
<keyword evidence="6" id="KW-1185">Reference proteome</keyword>
<reference evidence="5" key="1">
    <citation type="submission" date="2015-01" db="EMBL/GenBank/DDBJ databases">
        <title>Transcriptome Assembly of Fopius arisanus.</title>
        <authorList>
            <person name="Geib S."/>
        </authorList>
    </citation>
    <scope>NUCLEOTIDE SEQUENCE</scope>
</reference>
<dbReference type="KEGG" id="fas:105266807"/>
<evidence type="ECO:0000313" key="5">
    <source>
        <dbReference type="EMBL" id="JAG80608.1"/>
    </source>
</evidence>
<keyword evidence="1" id="KW-0862">Zinc</keyword>
<feature type="compositionally biased region" description="Basic and acidic residues" evidence="2">
    <location>
        <begin position="845"/>
        <end position="854"/>
    </location>
</feature>
<feature type="compositionally biased region" description="Basic and acidic residues" evidence="2">
    <location>
        <begin position="768"/>
        <end position="782"/>
    </location>
</feature>
<feature type="region of interest" description="Disordered" evidence="2">
    <location>
        <begin position="567"/>
        <end position="611"/>
    </location>
</feature>
<dbReference type="PANTHER" id="PTHR21020:SF0">
    <property type="entry name" value="ZINC FINGER PROTEIN 800"/>
    <property type="match status" value="1"/>
</dbReference>
<evidence type="ECO:0000313" key="7">
    <source>
        <dbReference type="RefSeq" id="XP_011303534.1"/>
    </source>
</evidence>
<evidence type="ECO:0000259" key="3">
    <source>
        <dbReference type="PROSITE" id="PS50157"/>
    </source>
</evidence>
<dbReference type="GO" id="GO:0008270">
    <property type="term" value="F:zinc ion binding"/>
    <property type="evidence" value="ECO:0007669"/>
    <property type="project" value="UniProtKB-KW"/>
</dbReference>
<dbReference type="SMART" id="SM00355">
    <property type="entry name" value="ZnF_C2H2"/>
    <property type="match status" value="6"/>
</dbReference>
<accession>A0A9R1T684</accession>
<dbReference type="OrthoDB" id="10066279at2759"/>
<reference evidence="7" key="2">
    <citation type="submission" date="2025-04" db="UniProtKB">
        <authorList>
            <consortium name="RefSeq"/>
        </authorList>
    </citation>
    <scope>IDENTIFICATION</scope>
    <source>
        <strain evidence="7">USDA-PBARC FA_bdor</strain>
        <tissue evidence="7">Whole organism</tissue>
    </source>
</reference>
<dbReference type="AlphaFoldDB" id="A0A0C9RTJ5"/>
<proteinExistence type="predicted"/>
<dbReference type="EMBL" id="GBYB01005751">
    <property type="protein sequence ID" value="JAG75518.1"/>
    <property type="molecule type" value="Transcribed_RNA"/>
</dbReference>
<feature type="compositionally biased region" description="Basic and acidic residues" evidence="2">
    <location>
        <begin position="130"/>
        <end position="142"/>
    </location>
</feature>
<evidence type="ECO:0000313" key="4">
    <source>
        <dbReference type="EMBL" id="JAG75518.1"/>
    </source>
</evidence>
<gene>
    <name evidence="5" type="primary">Znf800_1</name>
    <name evidence="7" type="synonym">LOC105266807</name>
    <name evidence="4" type="synonym">Znf800_0</name>
    <name evidence="5" type="ORF">g.36407</name>
    <name evidence="4" type="ORF">g.36413</name>
</gene>
<dbReference type="EMBL" id="GBYB01010841">
    <property type="protein sequence ID" value="JAG80608.1"/>
    <property type="molecule type" value="Transcribed_RNA"/>
</dbReference>
<dbReference type="InterPro" id="IPR036236">
    <property type="entry name" value="Znf_C2H2_sf"/>
</dbReference>
<sequence length="941" mass="105500">MKAKSKSKRNVRKFGRLKINQKEEPPSNDDSIDLSNLRKPIPTSLSSLRQVAKLFDTGNNEVKSILDYECEVIYECRICRSLFRSLANFISHKRVYCRVKFDISTDKSAIDPPGMPILIPNIANPSTSDTESKENCRNDRSSRNQPPDPVPRKDLTSVVAMLQKRKTEENLGAPRASPPLRIIADTEQVLLEVLDSNPVAYQTVLEPTHTEIDSTDLMKAQANEVQNILSRNTAVLGPDGQLIEVSHLEKSDSPLQFLDNPEDSLSSTSSAETNLICSLCDAKFATKKTLTFHMKSLHTPHRMVYPCPCCESLFTNPWGVYRHLYKIHRKSNEQVRKLRAQIQEKAYRTESTRAQDIEKDCANSKLNNNHEPMINETEEWMAHLESDGELQRCGGCGKRFDRKAALLSHSQICQKRIAACSDGAARLKRQQKSSEIVLETSTLTPLTTRVSIPEGSISVKDIIPKVVKDSQKEEVVRLPNLSSAVTLTRLGQEPEIGIRVEGISTLSKDAWEKMGGDGAEDLEGTIESGIGDFQNGVKVEKRDDEEEMDDDPEIIFTKIEKIKGAVGNSVTGKRRKRVAQTERRNSHSSLLKRSRTSSLKETSESGRPVSSRVKAIEHRIATIADLPKLHCLPCNKKFSSMAHLRRHMAIHINWNRYRCKVCGFKCYEKVDCVAHCNMAHDAKNNRIAIAGMMTEIQIDESTLCNAAGRSLLKKQNKEAAYLEVIDVTKANTTSHDIANANEEMDCIQNGDVNSSKKTLDSDLDDRAEDSSDRSKRVKLDEDPELRRMVMEVIFGSSESSSSPSDQSLSSANTPKPMEHEPIDQRSTSSSPTSIDLLNQSPKTTESPKNEDKVQRPTRIRSKVIDKDFIYDLDAVLMQEPVMMKENSNETALKSSNDKKRNSIEVNDFKGGDDLTVVVYTSDEVDNKLQEIPKTNIIVCDK</sequence>
<evidence type="ECO:0000256" key="1">
    <source>
        <dbReference type="PROSITE-ProRule" id="PRU00042"/>
    </source>
</evidence>
<feature type="region of interest" description="Disordered" evidence="2">
    <location>
        <begin position="795"/>
        <end position="858"/>
    </location>
</feature>
<dbReference type="PROSITE" id="PS00028">
    <property type="entry name" value="ZINC_FINGER_C2H2_1"/>
    <property type="match status" value="4"/>
</dbReference>
<organism evidence="5">
    <name type="scientific">Fopius arisanus</name>
    <dbReference type="NCBI Taxonomy" id="64838"/>
    <lineage>
        <taxon>Eukaryota</taxon>
        <taxon>Metazoa</taxon>
        <taxon>Ecdysozoa</taxon>
        <taxon>Arthropoda</taxon>
        <taxon>Hexapoda</taxon>
        <taxon>Insecta</taxon>
        <taxon>Pterygota</taxon>
        <taxon>Neoptera</taxon>
        <taxon>Endopterygota</taxon>
        <taxon>Hymenoptera</taxon>
        <taxon>Apocrita</taxon>
        <taxon>Ichneumonoidea</taxon>
        <taxon>Braconidae</taxon>
        <taxon>Opiinae</taxon>
        <taxon>Fopius</taxon>
    </lineage>
</organism>
<name>A0A0C9RTJ5_9HYME</name>